<sequence length="822" mass="80203">MTIVGTLAGLGLGVEPASAKRADKDGGSAAVRSTDQASPAKARTTGKAGKKTDKKTDKKRSDGKSDGKKADKKAAKARAADVTQGAAKKIRPAAQASPTAAAVASSAPAAAPRVLAEATQTITFTQPPDTPLSALSAPLTASASSELPVTFTSTTPGVCAVGIPGGETLLGAQSRTEDTASVSLISLGTCTIEATQLGGDGFDPAPPVSRSFEVTKDPQTITFTQPTDLLLSVGPTTLDASASSGLQVAFTSTTTAVCTVVGNIVTPVVGGICTIDADQAGNGEYLAAPTVTRSFEVLKNPQVITFGQPADTPLSAGTVAPGATASSGLPVTYTSSTPTVCTVYLPNTESLAENGVVVTLLAGGTCTIDADQAGDPSYKAAATVTRSFEVLKNAQTITFGQPDDTPLSAGTVTLTATASSELLVTYASSTPAVCTVDNPESAAGIATVDVVATLVGAGTCTIDADQAGNGEYLAAPTVTRSFEVLKNAQTITFGQPADTPLSAGTVALTATASSNLSVMFTSGTPAVCTVGGGQSFGATAPGNNGTVTLVGAGTCTVTANQAGDADHLAAPAVTHSFAVTAGIPTGPAVPAAPGSVTAVAGISSINVTWTAPPGDGPAVTGYTATASPGPATCTTTGATSCVLGGTAGVSYTVTVVAHSAGGNSVPAGPSNAVVPTAPPTPASPPDTPLELTTDRGRITTAAPGQAIVVIGTGFAAYSTATITIYSAPTVLATVTTDGSGNFTKAVTVPPGLASGQHTFVAAGVAPDGLPHSMKLVITVAAAGTSDGSLPVTGAALTTIVLAGAGMVLAGGGLTFASRPRRA</sequence>
<accession>A0ABY5ZF56</accession>
<feature type="transmembrane region" description="Helical" evidence="4">
    <location>
        <begin position="794"/>
        <end position="816"/>
    </location>
</feature>
<evidence type="ECO:0000256" key="3">
    <source>
        <dbReference type="SAM" id="MobiDB-lite"/>
    </source>
</evidence>
<evidence type="ECO:0000313" key="7">
    <source>
        <dbReference type="Proteomes" id="UP001058271"/>
    </source>
</evidence>
<evidence type="ECO:0000259" key="5">
    <source>
        <dbReference type="PROSITE" id="PS50853"/>
    </source>
</evidence>
<keyword evidence="7" id="KW-1185">Reference proteome</keyword>
<evidence type="ECO:0000256" key="1">
    <source>
        <dbReference type="ARBA" id="ARBA00023295"/>
    </source>
</evidence>
<evidence type="ECO:0000256" key="2">
    <source>
        <dbReference type="ARBA" id="ARBA00023326"/>
    </source>
</evidence>
<feature type="compositionally biased region" description="Basic and acidic residues" evidence="3">
    <location>
        <begin position="50"/>
        <end position="74"/>
    </location>
</feature>
<feature type="compositionally biased region" description="Pro residues" evidence="3">
    <location>
        <begin position="676"/>
        <end position="687"/>
    </location>
</feature>
<keyword evidence="4" id="KW-1133">Transmembrane helix</keyword>
<dbReference type="SUPFAM" id="SSF49373">
    <property type="entry name" value="Invasin/intimin cell-adhesion fragments"/>
    <property type="match status" value="1"/>
</dbReference>
<dbReference type="Gene3D" id="2.60.40.1080">
    <property type="match status" value="1"/>
</dbReference>
<dbReference type="RefSeq" id="WP_260728332.1">
    <property type="nucleotide sequence ID" value="NZ_BAAABS010000041.1"/>
</dbReference>
<feature type="domain" description="Fibronectin type-III" evidence="5">
    <location>
        <begin position="589"/>
        <end position="679"/>
    </location>
</feature>
<dbReference type="Gene3D" id="2.60.40.10">
    <property type="entry name" value="Immunoglobulins"/>
    <property type="match status" value="1"/>
</dbReference>
<proteinExistence type="predicted"/>
<feature type="region of interest" description="Disordered" evidence="3">
    <location>
        <begin position="664"/>
        <end position="687"/>
    </location>
</feature>
<organism evidence="6 7">
    <name type="scientific">Dactylosporangium roseum</name>
    <dbReference type="NCBI Taxonomy" id="47989"/>
    <lineage>
        <taxon>Bacteria</taxon>
        <taxon>Bacillati</taxon>
        <taxon>Actinomycetota</taxon>
        <taxon>Actinomycetes</taxon>
        <taxon>Micromonosporales</taxon>
        <taxon>Micromonosporaceae</taxon>
        <taxon>Dactylosporangium</taxon>
    </lineage>
</organism>
<dbReference type="SUPFAM" id="SSF49265">
    <property type="entry name" value="Fibronectin type III"/>
    <property type="match status" value="1"/>
</dbReference>
<keyword evidence="4" id="KW-0812">Transmembrane</keyword>
<dbReference type="InterPro" id="IPR008964">
    <property type="entry name" value="Invasin/intimin_cell_adhesion"/>
</dbReference>
<evidence type="ECO:0000256" key="4">
    <source>
        <dbReference type="SAM" id="Phobius"/>
    </source>
</evidence>
<dbReference type="SMART" id="SM00060">
    <property type="entry name" value="FN3"/>
    <property type="match status" value="1"/>
</dbReference>
<keyword evidence="2" id="KW-0119">Carbohydrate metabolism</keyword>
<keyword evidence="2" id="KW-0624">Polysaccharide degradation</keyword>
<dbReference type="EMBL" id="CP073721">
    <property type="protein sequence ID" value="UWZ38939.1"/>
    <property type="molecule type" value="Genomic_DNA"/>
</dbReference>
<reference evidence="6" key="1">
    <citation type="submission" date="2021-04" db="EMBL/GenBank/DDBJ databases">
        <title>Biosynthetic gene clusters of Dactylosporangioum roseum.</title>
        <authorList>
            <person name="Hartkoorn R.C."/>
            <person name="Beaudoing E."/>
            <person name="Hot D."/>
            <person name="Moureu S."/>
        </authorList>
    </citation>
    <scope>NUCLEOTIDE SEQUENCE</scope>
    <source>
        <strain evidence="6">NRRL B-16295</strain>
    </source>
</reference>
<dbReference type="InterPro" id="IPR013783">
    <property type="entry name" value="Ig-like_fold"/>
</dbReference>
<dbReference type="PROSITE" id="PS50853">
    <property type="entry name" value="FN3"/>
    <property type="match status" value="1"/>
</dbReference>
<dbReference type="InterPro" id="IPR036116">
    <property type="entry name" value="FN3_sf"/>
</dbReference>
<evidence type="ECO:0000313" key="6">
    <source>
        <dbReference type="EMBL" id="UWZ38939.1"/>
    </source>
</evidence>
<keyword evidence="1" id="KW-0378">Hydrolase</keyword>
<protein>
    <submittedName>
        <fullName evidence="6">Fibronectin type III domain-containing protein</fullName>
    </submittedName>
</protein>
<gene>
    <name evidence="6" type="ORF">Drose_12345</name>
</gene>
<name>A0ABY5ZF56_9ACTN</name>
<feature type="region of interest" description="Disordered" evidence="3">
    <location>
        <begin position="1"/>
        <end position="93"/>
    </location>
</feature>
<keyword evidence="4" id="KW-0472">Membrane</keyword>
<keyword evidence="1" id="KW-0326">Glycosidase</keyword>
<dbReference type="PANTHER" id="PTHR34720:SF9">
    <property type="entry name" value="BLR4714 PROTEIN"/>
    <property type="match status" value="1"/>
</dbReference>
<dbReference type="PANTHER" id="PTHR34720">
    <property type="entry name" value="MICROCYSTIN DEPENDENT PROTEIN"/>
    <property type="match status" value="1"/>
</dbReference>
<dbReference type="CDD" id="cd00063">
    <property type="entry name" value="FN3"/>
    <property type="match status" value="1"/>
</dbReference>
<dbReference type="Proteomes" id="UP001058271">
    <property type="component" value="Chromosome"/>
</dbReference>
<dbReference type="InterPro" id="IPR003961">
    <property type="entry name" value="FN3_dom"/>
</dbReference>